<evidence type="ECO:0000256" key="2">
    <source>
        <dbReference type="ARBA" id="ARBA00022692"/>
    </source>
</evidence>
<evidence type="ECO:0000256" key="8">
    <source>
        <dbReference type="SAM" id="MobiDB-lite"/>
    </source>
</evidence>
<evidence type="ECO:0000256" key="6">
    <source>
        <dbReference type="ARBA" id="ARBA00022989"/>
    </source>
</evidence>
<gene>
    <name evidence="10" type="ORF">EDS130_LOCUS22970</name>
    <name evidence="11" type="ORF">XAT740_LOCUS30753</name>
</gene>
<dbReference type="GO" id="GO:0031849">
    <property type="term" value="F:olfactory receptor binding"/>
    <property type="evidence" value="ECO:0007669"/>
    <property type="project" value="TreeGrafter"/>
</dbReference>
<dbReference type="AlphaFoldDB" id="A0A815GD56"/>
<keyword evidence="5" id="KW-0862">Zinc</keyword>
<name>A0A815GD56_ADIRI</name>
<feature type="compositionally biased region" description="Basic and acidic residues" evidence="8">
    <location>
        <begin position="34"/>
        <end position="43"/>
    </location>
</feature>
<evidence type="ECO:0000256" key="5">
    <source>
        <dbReference type="ARBA" id="ARBA00022833"/>
    </source>
</evidence>
<dbReference type="PANTHER" id="PTHR14402">
    <property type="entry name" value="RECEPTOR TRANSPORTING PROTEIN"/>
    <property type="match status" value="1"/>
</dbReference>
<keyword evidence="7" id="KW-0472">Membrane</keyword>
<feature type="domain" description="3CxxC-type" evidence="9">
    <location>
        <begin position="192"/>
        <end position="319"/>
    </location>
</feature>
<keyword evidence="4" id="KW-0863">Zinc-finger</keyword>
<evidence type="ECO:0000313" key="10">
    <source>
        <dbReference type="EMBL" id="CAF1157816.1"/>
    </source>
</evidence>
<keyword evidence="2" id="KW-0812">Transmembrane</keyword>
<dbReference type="GO" id="GO:0008270">
    <property type="term" value="F:zinc ion binding"/>
    <property type="evidence" value="ECO:0007669"/>
    <property type="project" value="UniProtKB-KW"/>
</dbReference>
<keyword evidence="3" id="KW-0479">Metal-binding</keyword>
<organism evidence="11 12">
    <name type="scientific">Adineta ricciae</name>
    <name type="common">Rotifer</name>
    <dbReference type="NCBI Taxonomy" id="249248"/>
    <lineage>
        <taxon>Eukaryota</taxon>
        <taxon>Metazoa</taxon>
        <taxon>Spiralia</taxon>
        <taxon>Gnathifera</taxon>
        <taxon>Rotifera</taxon>
        <taxon>Eurotatoria</taxon>
        <taxon>Bdelloidea</taxon>
        <taxon>Adinetida</taxon>
        <taxon>Adinetidae</taxon>
        <taxon>Adineta</taxon>
    </lineage>
</organism>
<dbReference type="GO" id="GO:0051205">
    <property type="term" value="P:protein insertion into membrane"/>
    <property type="evidence" value="ECO:0007669"/>
    <property type="project" value="TreeGrafter"/>
</dbReference>
<keyword evidence="6" id="KW-1133">Transmembrane helix</keyword>
<dbReference type="PANTHER" id="PTHR14402:SF10">
    <property type="entry name" value="3CXXC-TYPE DOMAIN-CONTAINING PROTEIN"/>
    <property type="match status" value="1"/>
</dbReference>
<dbReference type="EMBL" id="CAJNOR010002760">
    <property type="protein sequence ID" value="CAF1337183.1"/>
    <property type="molecule type" value="Genomic_DNA"/>
</dbReference>
<accession>A0A815GD56</accession>
<proteinExistence type="predicted"/>
<evidence type="ECO:0000256" key="4">
    <source>
        <dbReference type="ARBA" id="ARBA00022771"/>
    </source>
</evidence>
<dbReference type="InterPro" id="IPR026096">
    <property type="entry name" value="R-trans_p"/>
</dbReference>
<reference evidence="11" key="1">
    <citation type="submission" date="2021-02" db="EMBL/GenBank/DDBJ databases">
        <authorList>
            <person name="Nowell W R."/>
        </authorList>
    </citation>
    <scope>NUCLEOTIDE SEQUENCE</scope>
</reference>
<dbReference type="GO" id="GO:0006612">
    <property type="term" value="P:protein targeting to membrane"/>
    <property type="evidence" value="ECO:0007669"/>
    <property type="project" value="TreeGrafter"/>
</dbReference>
<dbReference type="InterPro" id="IPR027377">
    <property type="entry name" value="ZAR1/RTP1-5-like_Znf-3CxxC"/>
</dbReference>
<evidence type="ECO:0000313" key="11">
    <source>
        <dbReference type="EMBL" id="CAF1337183.1"/>
    </source>
</evidence>
<comment type="subcellular location">
    <subcellularLocation>
        <location evidence="1">Membrane</location>
        <topology evidence="1">Single-pass membrane protein</topology>
    </subcellularLocation>
</comment>
<feature type="compositionally biased region" description="Polar residues" evidence="8">
    <location>
        <begin position="1"/>
        <end position="22"/>
    </location>
</feature>
<evidence type="ECO:0000256" key="7">
    <source>
        <dbReference type="ARBA" id="ARBA00023136"/>
    </source>
</evidence>
<evidence type="ECO:0000313" key="12">
    <source>
        <dbReference type="Proteomes" id="UP000663828"/>
    </source>
</evidence>
<dbReference type="Proteomes" id="UP000663828">
    <property type="component" value="Unassembled WGS sequence"/>
</dbReference>
<feature type="region of interest" description="Disordered" evidence="8">
    <location>
        <begin position="1"/>
        <end position="43"/>
    </location>
</feature>
<comment type="caution">
    <text evidence="11">The sequence shown here is derived from an EMBL/GenBank/DDBJ whole genome shotgun (WGS) entry which is preliminary data.</text>
</comment>
<dbReference type="SMART" id="SM01328">
    <property type="entry name" value="zf-3CxxC"/>
    <property type="match status" value="1"/>
</dbReference>
<evidence type="ECO:0000259" key="9">
    <source>
        <dbReference type="SMART" id="SM01328"/>
    </source>
</evidence>
<evidence type="ECO:0000256" key="1">
    <source>
        <dbReference type="ARBA" id="ARBA00004167"/>
    </source>
</evidence>
<dbReference type="Pfam" id="PF13695">
    <property type="entry name" value="Zn_ribbon_3CxxC"/>
    <property type="match status" value="1"/>
</dbReference>
<keyword evidence="12" id="KW-1185">Reference proteome</keyword>
<sequence>MTGSISRLSRQHSETATNSNMEKVQKHEKPRRSSSAEDQRGPLEVILDFHEQKEVFFAERERRTTDYDSGTEEIEQQLEQKCFSAINTDEDEPSGCVATCNADEGYSENESDEKSKLLDIKNDLNLVKTIPDEIKKDFCQDTTEAFHAEFARRISIPLSLDKKVRYYLFAKSELPGDFFSNRQGRTYGKLDNAKAQFKCTERRCQHAWTSMRARILFTIYASNPGFVVLEILGQDCEQCGTYVEAVWYVDEVCRVMKNLAQCIFELFFPDMLYQIESEPKKAVQIDAKQAYLRRHDPMQRKGKMMKPHQRRWCEACRRGICYI</sequence>
<protein>
    <recommendedName>
        <fullName evidence="9">3CxxC-type domain-containing protein</fullName>
    </recommendedName>
</protein>
<dbReference type="GO" id="GO:0016020">
    <property type="term" value="C:membrane"/>
    <property type="evidence" value="ECO:0007669"/>
    <property type="project" value="UniProtKB-SubCell"/>
</dbReference>
<dbReference type="OrthoDB" id="8121437at2759"/>
<dbReference type="Proteomes" id="UP000663852">
    <property type="component" value="Unassembled WGS sequence"/>
</dbReference>
<dbReference type="EMBL" id="CAJNOJ010000123">
    <property type="protein sequence ID" value="CAF1157816.1"/>
    <property type="molecule type" value="Genomic_DNA"/>
</dbReference>
<evidence type="ECO:0000256" key="3">
    <source>
        <dbReference type="ARBA" id="ARBA00022723"/>
    </source>
</evidence>